<dbReference type="Pfam" id="PF05016">
    <property type="entry name" value="ParE_toxin"/>
    <property type="match status" value="1"/>
</dbReference>
<dbReference type="GO" id="GO:0016787">
    <property type="term" value="F:hydrolase activity"/>
    <property type="evidence" value="ECO:0007669"/>
    <property type="project" value="UniProtKB-KW"/>
</dbReference>
<dbReference type="SUPFAM" id="SSF143011">
    <property type="entry name" value="RelE-like"/>
    <property type="match status" value="1"/>
</dbReference>
<evidence type="ECO:0000313" key="3">
    <source>
        <dbReference type="EMBL" id="GFI40969.1"/>
    </source>
</evidence>
<dbReference type="Proteomes" id="UP000490821">
    <property type="component" value="Unassembled WGS sequence"/>
</dbReference>
<evidence type="ECO:0000256" key="1">
    <source>
        <dbReference type="ARBA" id="ARBA00006226"/>
    </source>
</evidence>
<evidence type="ECO:0000256" key="2">
    <source>
        <dbReference type="ARBA" id="ARBA00022649"/>
    </source>
</evidence>
<dbReference type="AlphaFoldDB" id="A0A829ZAF6"/>
<comment type="similarity">
    <text evidence="1">Belongs to the RelE toxin family.</text>
</comment>
<proteinExistence type="inferred from homology"/>
<dbReference type="RefSeq" id="WP_172472368.1">
    <property type="nucleotide sequence ID" value="NZ_BLMI01000115.1"/>
</dbReference>
<dbReference type="PANTHER" id="PTHR35601:SF1">
    <property type="entry name" value="TOXIN RELE"/>
    <property type="match status" value="1"/>
</dbReference>
<protein>
    <submittedName>
        <fullName evidence="3">Toxin RelG</fullName>
        <ecNumber evidence="3">3.1.-.-</ecNumber>
    </submittedName>
</protein>
<gene>
    <name evidence="3" type="primary">relG</name>
    <name evidence="3" type="ORF">IMSAGC017_01009</name>
</gene>
<dbReference type="NCBIfam" id="TIGR02385">
    <property type="entry name" value="RelE_StbE"/>
    <property type="match status" value="1"/>
</dbReference>
<comment type="caution">
    <text evidence="3">The sequence shown here is derived from an EMBL/GenBank/DDBJ whole genome shotgun (WGS) entry which is preliminary data.</text>
</comment>
<dbReference type="InterPro" id="IPR007712">
    <property type="entry name" value="RelE/ParE_toxin"/>
</dbReference>
<organism evidence="3 4">
    <name type="scientific">Thomasclavelia cocleata</name>
    <dbReference type="NCBI Taxonomy" id="69824"/>
    <lineage>
        <taxon>Bacteria</taxon>
        <taxon>Bacillati</taxon>
        <taxon>Bacillota</taxon>
        <taxon>Erysipelotrichia</taxon>
        <taxon>Erysipelotrichales</taxon>
        <taxon>Coprobacillaceae</taxon>
        <taxon>Thomasclavelia</taxon>
    </lineage>
</organism>
<keyword evidence="3" id="KW-0378">Hydrolase</keyword>
<keyword evidence="2" id="KW-1277">Toxin-antitoxin system</keyword>
<reference evidence="3 4" key="1">
    <citation type="journal article" date="2020" name="Microbiome">
        <title>Single-cell genomics of uncultured bacteria reveals dietary fiber responders in the mouse gut microbiota.</title>
        <authorList>
            <person name="Chijiiwa R."/>
            <person name="Hosokawa M."/>
            <person name="Kogawa M."/>
            <person name="Nishikawa Y."/>
            <person name="Ide K."/>
            <person name="Sakanashi C."/>
            <person name="Takahashi K."/>
            <person name="Takeyama H."/>
        </authorList>
    </citation>
    <scope>NUCLEOTIDE SEQUENCE [LARGE SCALE GENOMIC DNA]</scope>
    <source>
        <strain evidence="3">IMSAGC_017</strain>
    </source>
</reference>
<name>A0A829ZAF6_9FIRM</name>
<dbReference type="EMBL" id="BLMI01000115">
    <property type="protein sequence ID" value="GFI40969.1"/>
    <property type="molecule type" value="Genomic_DNA"/>
</dbReference>
<dbReference type="Gene3D" id="3.30.2310.20">
    <property type="entry name" value="RelE-like"/>
    <property type="match status" value="1"/>
</dbReference>
<dbReference type="PANTHER" id="PTHR35601">
    <property type="entry name" value="TOXIN RELE"/>
    <property type="match status" value="1"/>
</dbReference>
<dbReference type="InterPro" id="IPR035093">
    <property type="entry name" value="RelE/ParE_toxin_dom_sf"/>
</dbReference>
<accession>A0A829ZAF6</accession>
<sequence length="88" mass="10577">MRYNVVFSKTALKQLKKMDNYTKLMLVNWIEKNLGNCEDPRIYGKALKGNLKNQWRYRVGDYRILCNIEDDKLIILVINVGHRREIYK</sequence>
<dbReference type="EC" id="3.1.-.-" evidence="3"/>
<evidence type="ECO:0000313" key="4">
    <source>
        <dbReference type="Proteomes" id="UP000490821"/>
    </source>
</evidence>